<reference evidence="2" key="1">
    <citation type="submission" date="2023-04" db="EMBL/GenBank/DDBJ databases">
        <authorList>
            <person name="Vijverberg K."/>
            <person name="Xiong W."/>
            <person name="Schranz E."/>
        </authorList>
    </citation>
    <scope>NUCLEOTIDE SEQUENCE</scope>
</reference>
<feature type="compositionally biased region" description="Low complexity" evidence="1">
    <location>
        <begin position="301"/>
        <end position="311"/>
    </location>
</feature>
<feature type="compositionally biased region" description="Low complexity" evidence="1">
    <location>
        <begin position="340"/>
        <end position="353"/>
    </location>
</feature>
<feature type="region of interest" description="Disordered" evidence="1">
    <location>
        <begin position="331"/>
        <end position="362"/>
    </location>
</feature>
<evidence type="ECO:0000256" key="1">
    <source>
        <dbReference type="SAM" id="MobiDB-lite"/>
    </source>
</evidence>
<dbReference type="AlphaFoldDB" id="A0AA35VKA1"/>
<evidence type="ECO:0000313" key="3">
    <source>
        <dbReference type="Proteomes" id="UP001177003"/>
    </source>
</evidence>
<dbReference type="Proteomes" id="UP001177003">
    <property type="component" value="Chromosome 2"/>
</dbReference>
<sequence>MCLIKNCSLNHHRCLSDPPLSDQAIKSMAHGADGVGVVESTVKGEKIIVLKQTIRDVLRFGDRPEFPIEISATQIREVLERMGYEGTFPITLKKLLPPYWRFIAHKFVICISGGKGGADEISQSSTGSIISLIMYLNFNFSRFVLNEMTSNLQWKKKVVFMMYPRFLQMIFDDKYPDLERIGEFLDLKSLGPNSFGLMKQNRKGSKVVPAVNPPVAIVAEKHMPFLDVDVDDDDKGEDNDEEGDASCFNDEDFMFKFEPNDDNIHSFFDFDEVNDVSLKASQPPLKRKQVDPRPRVLIREQTQPTQQPTLTNEPSQRARVESKILHEGHSFVHTSFEVGSSSAPEGSSAPQPAHDATYERLA</sequence>
<gene>
    <name evidence="2" type="ORF">LSALG_LOCUS10782</name>
</gene>
<keyword evidence="3" id="KW-1185">Reference proteome</keyword>
<evidence type="ECO:0000313" key="2">
    <source>
        <dbReference type="EMBL" id="CAI9270473.1"/>
    </source>
</evidence>
<organism evidence="2 3">
    <name type="scientific">Lactuca saligna</name>
    <name type="common">Willowleaf lettuce</name>
    <dbReference type="NCBI Taxonomy" id="75948"/>
    <lineage>
        <taxon>Eukaryota</taxon>
        <taxon>Viridiplantae</taxon>
        <taxon>Streptophyta</taxon>
        <taxon>Embryophyta</taxon>
        <taxon>Tracheophyta</taxon>
        <taxon>Spermatophyta</taxon>
        <taxon>Magnoliopsida</taxon>
        <taxon>eudicotyledons</taxon>
        <taxon>Gunneridae</taxon>
        <taxon>Pentapetalae</taxon>
        <taxon>asterids</taxon>
        <taxon>campanulids</taxon>
        <taxon>Asterales</taxon>
        <taxon>Asteraceae</taxon>
        <taxon>Cichorioideae</taxon>
        <taxon>Cichorieae</taxon>
        <taxon>Lactucinae</taxon>
        <taxon>Lactuca</taxon>
    </lineage>
</organism>
<dbReference type="EMBL" id="OX465078">
    <property type="protein sequence ID" value="CAI9270473.1"/>
    <property type="molecule type" value="Genomic_DNA"/>
</dbReference>
<name>A0AA35VKA1_LACSI</name>
<accession>A0AA35VKA1</accession>
<proteinExistence type="predicted"/>
<feature type="compositionally biased region" description="Basic and acidic residues" evidence="1">
    <location>
        <begin position="288"/>
        <end position="298"/>
    </location>
</feature>
<feature type="region of interest" description="Disordered" evidence="1">
    <location>
        <begin position="280"/>
        <end position="319"/>
    </location>
</feature>
<protein>
    <submittedName>
        <fullName evidence="2">Uncharacterized protein</fullName>
    </submittedName>
</protein>